<evidence type="ECO:0000313" key="4">
    <source>
        <dbReference type="Proteomes" id="UP000701801"/>
    </source>
</evidence>
<comment type="caution">
    <text evidence="3">The sequence shown here is derived from an EMBL/GenBank/DDBJ whole genome shotgun (WGS) entry which is preliminary data.</text>
</comment>
<feature type="compositionally biased region" description="Basic and acidic residues" evidence="1">
    <location>
        <begin position="12"/>
        <end position="21"/>
    </location>
</feature>
<dbReference type="PANTHER" id="PTHR35391">
    <property type="entry name" value="C2H2-TYPE DOMAIN-CONTAINING PROTEIN-RELATED"/>
    <property type="match status" value="1"/>
</dbReference>
<feature type="compositionally biased region" description="Low complexity" evidence="1">
    <location>
        <begin position="69"/>
        <end position="80"/>
    </location>
</feature>
<feature type="domain" description="DUF6590" evidence="2">
    <location>
        <begin position="228"/>
        <end position="387"/>
    </location>
</feature>
<sequence>MGPSKTSSSKGKNVDKSTDWSEWKWDDELQRHWSWRYGPTGEPEYEYRSQSSQQQQETPRSTGESVILDNTSSDISTTSNQGSHNTQYHTGQISSTIATIPQKYASAAPASDSYYTTATAATSTTQGVGSRSGVLSYATQPTFYSGSFSSATGLSSTYGSTASNYGNRAYDDINEVTSTFGGMSLNRQPAMPDRNYIESSGTIRRPIDNADREQLDPRYRVIPEKDQRKFWRVGRVFMMLWTEPALKKGGSRNGTHYSTVWLDEGAYSEIRRFVVIREGYGNSICSPIHTYNGQATLKANLPERYQHAIIYTGSQCPAEHSYEAEDGTIVKENLTKDPICVRREQTGPEGDLGAYSRLNYSKIYTVENYVRVLPIGMVEKNWIPTLNANSFVRPDLGPAQQPTQHKPPKSHGSDSSKPKDSSHKKGKDSRRSRR</sequence>
<feature type="region of interest" description="Disordered" evidence="1">
    <location>
        <begin position="393"/>
        <end position="434"/>
    </location>
</feature>
<keyword evidence="4" id="KW-1185">Reference proteome</keyword>
<dbReference type="OrthoDB" id="3559580at2759"/>
<feature type="compositionally biased region" description="Polar residues" evidence="1">
    <location>
        <begin position="1"/>
        <end position="11"/>
    </location>
</feature>
<feature type="compositionally biased region" description="Basic and acidic residues" evidence="1">
    <location>
        <begin position="411"/>
        <end position="423"/>
    </location>
</feature>
<dbReference type="Proteomes" id="UP000701801">
    <property type="component" value="Unassembled WGS sequence"/>
</dbReference>
<dbReference type="Pfam" id="PF20233">
    <property type="entry name" value="DUF6590"/>
    <property type="match status" value="1"/>
</dbReference>
<evidence type="ECO:0000256" key="1">
    <source>
        <dbReference type="SAM" id="MobiDB-lite"/>
    </source>
</evidence>
<dbReference type="InterPro" id="IPR046497">
    <property type="entry name" value="DUF6590"/>
</dbReference>
<dbReference type="PANTHER" id="PTHR35391:SF5">
    <property type="entry name" value="DUF6590 DOMAIN-CONTAINING PROTEIN"/>
    <property type="match status" value="1"/>
</dbReference>
<evidence type="ECO:0000313" key="3">
    <source>
        <dbReference type="EMBL" id="CAG8976947.1"/>
    </source>
</evidence>
<gene>
    <name evidence="3" type="ORF">HYALB_00008858</name>
</gene>
<accession>A0A9N9LPH3</accession>
<dbReference type="AlphaFoldDB" id="A0A9N9LPH3"/>
<feature type="region of interest" description="Disordered" evidence="1">
    <location>
        <begin position="1"/>
        <end position="21"/>
    </location>
</feature>
<feature type="region of interest" description="Disordered" evidence="1">
    <location>
        <begin position="35"/>
        <end position="88"/>
    </location>
</feature>
<organism evidence="3 4">
    <name type="scientific">Hymenoscyphus albidus</name>
    <dbReference type="NCBI Taxonomy" id="595503"/>
    <lineage>
        <taxon>Eukaryota</taxon>
        <taxon>Fungi</taxon>
        <taxon>Dikarya</taxon>
        <taxon>Ascomycota</taxon>
        <taxon>Pezizomycotina</taxon>
        <taxon>Leotiomycetes</taxon>
        <taxon>Helotiales</taxon>
        <taxon>Helotiaceae</taxon>
        <taxon>Hymenoscyphus</taxon>
    </lineage>
</organism>
<name>A0A9N9LPH3_9HELO</name>
<proteinExistence type="predicted"/>
<reference evidence="3" key="1">
    <citation type="submission" date="2021-07" db="EMBL/GenBank/DDBJ databases">
        <authorList>
            <person name="Durling M."/>
        </authorList>
    </citation>
    <scope>NUCLEOTIDE SEQUENCE</scope>
</reference>
<dbReference type="EMBL" id="CAJVRM010000197">
    <property type="protein sequence ID" value="CAG8976947.1"/>
    <property type="molecule type" value="Genomic_DNA"/>
</dbReference>
<feature type="compositionally biased region" description="Low complexity" evidence="1">
    <location>
        <begin position="48"/>
        <end position="62"/>
    </location>
</feature>
<evidence type="ECO:0000259" key="2">
    <source>
        <dbReference type="Pfam" id="PF20233"/>
    </source>
</evidence>
<protein>
    <recommendedName>
        <fullName evidence="2">DUF6590 domain-containing protein</fullName>
    </recommendedName>
</protein>
<feature type="compositionally biased region" description="Basic residues" evidence="1">
    <location>
        <begin position="424"/>
        <end position="434"/>
    </location>
</feature>